<dbReference type="InterPro" id="IPR021388">
    <property type="entry name" value="DUF3024"/>
</dbReference>
<protein>
    <recommendedName>
        <fullName evidence="3">DUF3024 domain-containing protein</fullName>
    </recommendedName>
</protein>
<evidence type="ECO:0008006" key="3">
    <source>
        <dbReference type="Google" id="ProtNLM"/>
    </source>
</evidence>
<dbReference type="EMBL" id="LT960612">
    <property type="protein sequence ID" value="SON51702.1"/>
    <property type="molecule type" value="Genomic_DNA"/>
</dbReference>
<evidence type="ECO:0000313" key="2">
    <source>
        <dbReference type="Proteomes" id="UP000235828"/>
    </source>
</evidence>
<dbReference type="OrthoDB" id="5900883at2"/>
<keyword evidence="2" id="KW-1185">Reference proteome</keyword>
<dbReference type="KEGG" id="vta:B0091"/>
<sequence>MLVCDVDRQRLEKLAHRLCVQRNQGLPIEHGKASFQVIESGVVFSKAFFKLDSVSADYSIQVAKLEFDPETALWKLYVNEREEESLVKLWQPHPLLAFDKDISKLISVVESDRDNSIWY</sequence>
<organism evidence="1 2">
    <name type="scientific">Vibrio tapetis subsp. tapetis</name>
    <dbReference type="NCBI Taxonomy" id="1671868"/>
    <lineage>
        <taxon>Bacteria</taxon>
        <taxon>Pseudomonadati</taxon>
        <taxon>Pseudomonadota</taxon>
        <taxon>Gammaproteobacteria</taxon>
        <taxon>Vibrionales</taxon>
        <taxon>Vibrionaceae</taxon>
        <taxon>Vibrio</taxon>
    </lineage>
</organism>
<dbReference type="AlphaFoldDB" id="A0A2N8ZIG0"/>
<proteinExistence type="predicted"/>
<accession>A0A2N8ZIG0</accession>
<name>A0A2N8ZIG0_9VIBR</name>
<dbReference type="RefSeq" id="WP_102524103.1">
    <property type="nucleotide sequence ID" value="NZ_LT960612.1"/>
</dbReference>
<dbReference type="Proteomes" id="UP000235828">
    <property type="component" value="Chromosome B"/>
</dbReference>
<reference evidence="1 2" key="1">
    <citation type="submission" date="2017-10" db="EMBL/GenBank/DDBJ databases">
        <authorList>
            <person name="Banno H."/>
            <person name="Chua N.-H."/>
        </authorList>
    </citation>
    <scope>NUCLEOTIDE SEQUENCE [LARGE SCALE GENOMIC DNA]</scope>
    <source>
        <strain evidence="1">Vibrio tapetis CECT4600</strain>
    </source>
</reference>
<dbReference type="Pfam" id="PF11225">
    <property type="entry name" value="DUF3024"/>
    <property type="match status" value="1"/>
</dbReference>
<gene>
    <name evidence="1" type="ORF">VTAP4600_B0091</name>
</gene>
<evidence type="ECO:0000313" key="1">
    <source>
        <dbReference type="EMBL" id="SON51702.1"/>
    </source>
</evidence>